<keyword evidence="2" id="KW-1185">Reference proteome</keyword>
<name>A0A836CKE1_9STRA</name>
<gene>
    <name evidence="1" type="ORF">JKP88DRAFT_254429</name>
</gene>
<dbReference type="AlphaFoldDB" id="A0A836CKE1"/>
<reference evidence="1" key="1">
    <citation type="submission" date="2021-02" db="EMBL/GenBank/DDBJ databases">
        <title>First Annotated Genome of the Yellow-green Alga Tribonema minus.</title>
        <authorList>
            <person name="Mahan K.M."/>
        </authorList>
    </citation>
    <scope>NUCLEOTIDE SEQUENCE</scope>
    <source>
        <strain evidence="1">UTEX B ZZ1240</strain>
    </source>
</reference>
<evidence type="ECO:0000313" key="2">
    <source>
        <dbReference type="Proteomes" id="UP000664859"/>
    </source>
</evidence>
<organism evidence="1 2">
    <name type="scientific">Tribonema minus</name>
    <dbReference type="NCBI Taxonomy" id="303371"/>
    <lineage>
        <taxon>Eukaryota</taxon>
        <taxon>Sar</taxon>
        <taxon>Stramenopiles</taxon>
        <taxon>Ochrophyta</taxon>
        <taxon>PX clade</taxon>
        <taxon>Xanthophyceae</taxon>
        <taxon>Tribonematales</taxon>
        <taxon>Tribonemataceae</taxon>
        <taxon>Tribonema</taxon>
    </lineage>
</organism>
<evidence type="ECO:0000313" key="1">
    <source>
        <dbReference type="EMBL" id="KAG5186671.1"/>
    </source>
</evidence>
<sequence length="224" mass="24864">MVTTRKRVKAASLSTSYHANALDTASGGATALSEGEKLSWLPERRSDSEGPLVKWYAKCETHGSKCSTTACPSSAWFLSAPCLSDERLPDNERLAATFYADTWDRVFGCLPGHYLILASACCAWRARYERLAAHPHISAQRTVYSAVTSVQQAEWALALGRSDDSARGRESWQVLHRQLTDHALRRGDLPAVKRLHALRRLTDVRLALPVNTRKKSHNFTGSSR</sequence>
<proteinExistence type="predicted"/>
<dbReference type="EMBL" id="JAFCMP010000107">
    <property type="protein sequence ID" value="KAG5186671.1"/>
    <property type="molecule type" value="Genomic_DNA"/>
</dbReference>
<accession>A0A836CKE1</accession>
<dbReference type="Proteomes" id="UP000664859">
    <property type="component" value="Unassembled WGS sequence"/>
</dbReference>
<protein>
    <submittedName>
        <fullName evidence="1">Uncharacterized protein</fullName>
    </submittedName>
</protein>
<comment type="caution">
    <text evidence="1">The sequence shown here is derived from an EMBL/GenBank/DDBJ whole genome shotgun (WGS) entry which is preliminary data.</text>
</comment>